<protein>
    <submittedName>
        <fullName evidence="1">Uncharacterized protein</fullName>
    </submittedName>
</protein>
<dbReference type="RefSeq" id="XP_031936088.1">
    <property type="nucleotide sequence ID" value="XM_032083410.1"/>
</dbReference>
<organism evidence="1 2">
    <name type="scientific">Aspergillus pseudonomiae</name>
    <dbReference type="NCBI Taxonomy" id="1506151"/>
    <lineage>
        <taxon>Eukaryota</taxon>
        <taxon>Fungi</taxon>
        <taxon>Dikarya</taxon>
        <taxon>Ascomycota</taxon>
        <taxon>Pezizomycotina</taxon>
        <taxon>Eurotiomycetes</taxon>
        <taxon>Eurotiomycetidae</taxon>
        <taxon>Eurotiales</taxon>
        <taxon>Aspergillaceae</taxon>
        <taxon>Aspergillus</taxon>
        <taxon>Aspergillus subgen. Circumdati</taxon>
    </lineage>
</organism>
<sequence length="64" mass="7078">MGAAAERQSQGQSTYSRCHYSLSVEECAATADRRGTSDPVNNRPKESCLAFPRSCRNYFMLSPS</sequence>
<gene>
    <name evidence="1" type="ORF">BDV37DRAFT_262343</name>
</gene>
<keyword evidence="2" id="KW-1185">Reference proteome</keyword>
<dbReference type="EMBL" id="ML736848">
    <property type="protein sequence ID" value="KAE8398769.1"/>
    <property type="molecule type" value="Genomic_DNA"/>
</dbReference>
<dbReference type="Proteomes" id="UP000325579">
    <property type="component" value="Unassembled WGS sequence"/>
</dbReference>
<dbReference type="GeneID" id="43668101"/>
<accession>A0A5N7CXU7</accession>
<reference evidence="1 2" key="1">
    <citation type="submission" date="2019-04" db="EMBL/GenBank/DDBJ databases">
        <authorList>
            <consortium name="DOE Joint Genome Institute"/>
            <person name="Mondo S."/>
            <person name="Kjaerbolling I."/>
            <person name="Vesth T."/>
            <person name="Frisvad J.C."/>
            <person name="Nybo J.L."/>
            <person name="Theobald S."/>
            <person name="Kildgaard S."/>
            <person name="Isbrandt T."/>
            <person name="Kuo A."/>
            <person name="Sato A."/>
            <person name="Lyhne E.K."/>
            <person name="Kogle M.E."/>
            <person name="Wiebenga A."/>
            <person name="Kun R.S."/>
            <person name="Lubbers R.J."/>
            <person name="Makela M.R."/>
            <person name="Barry K."/>
            <person name="Chovatia M."/>
            <person name="Clum A."/>
            <person name="Daum C."/>
            <person name="Haridas S."/>
            <person name="He G."/>
            <person name="LaButti K."/>
            <person name="Lipzen A."/>
            <person name="Riley R."/>
            <person name="Salamov A."/>
            <person name="Simmons B.A."/>
            <person name="Magnuson J.K."/>
            <person name="Henrissat B."/>
            <person name="Mortensen U.H."/>
            <person name="Larsen T.O."/>
            <person name="Devries R.P."/>
            <person name="Grigoriev I.V."/>
            <person name="Machida M."/>
            <person name="Baker S.E."/>
            <person name="Andersen M.R."/>
            <person name="Cantor M.N."/>
            <person name="Hua S.X."/>
        </authorList>
    </citation>
    <scope>NUCLEOTIDE SEQUENCE [LARGE SCALE GENOMIC DNA]</scope>
    <source>
        <strain evidence="1 2">CBS 119388</strain>
    </source>
</reference>
<dbReference type="AlphaFoldDB" id="A0A5N7CXU7"/>
<name>A0A5N7CXU7_9EURO</name>
<evidence type="ECO:0000313" key="2">
    <source>
        <dbReference type="Proteomes" id="UP000325579"/>
    </source>
</evidence>
<evidence type="ECO:0000313" key="1">
    <source>
        <dbReference type="EMBL" id="KAE8398769.1"/>
    </source>
</evidence>
<proteinExistence type="predicted"/>